<dbReference type="EMBL" id="CP058214">
    <property type="protein sequence ID" value="QPC44270.1"/>
    <property type="molecule type" value="Genomic_DNA"/>
</dbReference>
<evidence type="ECO:0000256" key="1">
    <source>
        <dbReference type="ARBA" id="ARBA00006484"/>
    </source>
</evidence>
<name>A0A7S8C6F8_9HYPH</name>
<dbReference type="Gene3D" id="3.40.50.720">
    <property type="entry name" value="NAD(P)-binding Rossmann-like Domain"/>
    <property type="match status" value="1"/>
</dbReference>
<dbReference type="PANTHER" id="PTHR43639:SF1">
    <property type="entry name" value="SHORT-CHAIN DEHYDROGENASE_REDUCTASE FAMILY PROTEIN"/>
    <property type="match status" value="1"/>
</dbReference>
<dbReference type="Proteomes" id="UP000593594">
    <property type="component" value="Chromosome"/>
</dbReference>
<dbReference type="AlphaFoldDB" id="A0A7S8C6F8"/>
<dbReference type="Pfam" id="PF13561">
    <property type="entry name" value="adh_short_C2"/>
    <property type="match status" value="1"/>
</dbReference>
<comment type="similarity">
    <text evidence="1">Belongs to the short-chain dehydrogenases/reductases (SDR) family.</text>
</comment>
<accession>A0A7S8C6F8</accession>
<evidence type="ECO:0000256" key="2">
    <source>
        <dbReference type="ARBA" id="ARBA00023002"/>
    </source>
</evidence>
<dbReference type="PANTHER" id="PTHR43639">
    <property type="entry name" value="OXIDOREDUCTASE, SHORT-CHAIN DEHYDROGENASE/REDUCTASE FAMILY (AFU_ORTHOLOGUE AFUA_5G02870)"/>
    <property type="match status" value="1"/>
</dbReference>
<dbReference type="RefSeq" id="WP_213161638.1">
    <property type="nucleotide sequence ID" value="NZ_CP058214.1"/>
</dbReference>
<gene>
    <name evidence="3" type="ORF">HW532_17150</name>
</gene>
<dbReference type="NCBIfam" id="NF005400">
    <property type="entry name" value="PRK06947.1"/>
    <property type="match status" value="1"/>
</dbReference>
<keyword evidence="4" id="KW-1185">Reference proteome</keyword>
<dbReference type="PRINTS" id="PR00080">
    <property type="entry name" value="SDRFAMILY"/>
</dbReference>
<evidence type="ECO:0000313" key="4">
    <source>
        <dbReference type="Proteomes" id="UP000593594"/>
    </source>
</evidence>
<organism evidence="3 4">
    <name type="scientific">Kaustia mangrovi</name>
    <dbReference type="NCBI Taxonomy" id="2593653"/>
    <lineage>
        <taxon>Bacteria</taxon>
        <taxon>Pseudomonadati</taxon>
        <taxon>Pseudomonadota</taxon>
        <taxon>Alphaproteobacteria</taxon>
        <taxon>Hyphomicrobiales</taxon>
        <taxon>Parvibaculaceae</taxon>
        <taxon>Kaustia</taxon>
    </lineage>
</organism>
<dbReference type="PROSITE" id="PS00061">
    <property type="entry name" value="ADH_SHORT"/>
    <property type="match status" value="1"/>
</dbReference>
<keyword evidence="2" id="KW-0560">Oxidoreductase</keyword>
<dbReference type="InterPro" id="IPR002347">
    <property type="entry name" value="SDR_fam"/>
</dbReference>
<dbReference type="FunFam" id="3.40.50.720:FF:000084">
    <property type="entry name" value="Short-chain dehydrogenase reductase"/>
    <property type="match status" value="1"/>
</dbReference>
<dbReference type="SUPFAM" id="SSF51735">
    <property type="entry name" value="NAD(P)-binding Rossmann-fold domains"/>
    <property type="match status" value="1"/>
</dbReference>
<dbReference type="KEGG" id="kmn:HW532_17150"/>
<proteinExistence type="inferred from homology"/>
<protein>
    <submittedName>
        <fullName evidence="3">SDR family oxidoreductase</fullName>
    </submittedName>
</protein>
<dbReference type="GO" id="GO:0016491">
    <property type="term" value="F:oxidoreductase activity"/>
    <property type="evidence" value="ECO:0007669"/>
    <property type="project" value="UniProtKB-KW"/>
</dbReference>
<dbReference type="CDD" id="cd05233">
    <property type="entry name" value="SDR_c"/>
    <property type="match status" value="1"/>
</dbReference>
<dbReference type="InterPro" id="IPR036291">
    <property type="entry name" value="NAD(P)-bd_dom_sf"/>
</dbReference>
<reference evidence="3 4" key="1">
    <citation type="submission" date="2020-06" db="EMBL/GenBank/DDBJ databases">
        <title>Genome sequence of 2 isolates from Red Sea Mangroves.</title>
        <authorList>
            <person name="Sefrji F."/>
            <person name="Michoud G."/>
            <person name="Merlino G."/>
            <person name="Daffonchio D."/>
        </authorList>
    </citation>
    <scope>NUCLEOTIDE SEQUENCE [LARGE SCALE GENOMIC DNA]</scope>
    <source>
        <strain evidence="3 4">R1DC25</strain>
    </source>
</reference>
<evidence type="ECO:0000313" key="3">
    <source>
        <dbReference type="EMBL" id="QPC44270.1"/>
    </source>
</evidence>
<sequence length="248" mass="25203">MAKVVLITGASRGIGRACARLAGACGWSVGVNYAGNEAAAAEVVRDVEAAGGRAVAIRGNVAEEADVTAMFETVETALGPLDALVNNAGVLGPKSMLADMPAARMKHIFDVNVFGAYLCAREAARRLSTSRGGRGGAIVNISSAAARLGAPDEYVDYAGSKGAIDTLTIGLAKELGPEGVRVNAVRPGLIDTDIHASGGQPDRADRLGMTTPLKRAGSAAEVAEAVIWLLGEESSYVTGALLDVAGGR</sequence>
<dbReference type="InterPro" id="IPR020904">
    <property type="entry name" value="Sc_DH/Rdtase_CS"/>
</dbReference>
<dbReference type="PRINTS" id="PR00081">
    <property type="entry name" value="GDHRDH"/>
</dbReference>